<dbReference type="AlphaFoldDB" id="A0A8J2ZH74"/>
<name>A0A8J2ZH74_9RHOB</name>
<protein>
    <submittedName>
        <fullName evidence="2">Uncharacterized protein</fullName>
    </submittedName>
</protein>
<evidence type="ECO:0000313" key="3">
    <source>
        <dbReference type="Proteomes" id="UP000617145"/>
    </source>
</evidence>
<feature type="region of interest" description="Disordered" evidence="1">
    <location>
        <begin position="86"/>
        <end position="105"/>
    </location>
</feature>
<sequence>MNIIYSPVRLDTQLELFKSGDTLTTNGEAFDFTDVPAGATLPRAAINCDWIAGDVTRDEAGVLTVPVILPHGSNAPEETCFPEPLVEVPDGPVELPPYNTEELPA</sequence>
<organism evidence="2 3">
    <name type="scientific">Salipiger pallidus</name>
    <dbReference type="NCBI Taxonomy" id="1775170"/>
    <lineage>
        <taxon>Bacteria</taxon>
        <taxon>Pseudomonadati</taxon>
        <taxon>Pseudomonadota</taxon>
        <taxon>Alphaproteobacteria</taxon>
        <taxon>Rhodobacterales</taxon>
        <taxon>Roseobacteraceae</taxon>
        <taxon>Salipiger</taxon>
    </lineage>
</organism>
<reference evidence="2" key="1">
    <citation type="journal article" date="2014" name="Int. J. Syst. Evol. Microbiol.">
        <title>Complete genome sequence of Corynebacterium casei LMG S-19264T (=DSM 44701T), isolated from a smear-ripened cheese.</title>
        <authorList>
            <consortium name="US DOE Joint Genome Institute (JGI-PGF)"/>
            <person name="Walter F."/>
            <person name="Albersmeier A."/>
            <person name="Kalinowski J."/>
            <person name="Ruckert C."/>
        </authorList>
    </citation>
    <scope>NUCLEOTIDE SEQUENCE</scope>
    <source>
        <strain evidence="2">CGMCC 1.15762</strain>
    </source>
</reference>
<keyword evidence="3" id="KW-1185">Reference proteome</keyword>
<evidence type="ECO:0000313" key="2">
    <source>
        <dbReference type="EMBL" id="GGG63849.1"/>
    </source>
</evidence>
<comment type="caution">
    <text evidence="2">The sequence shown here is derived from an EMBL/GenBank/DDBJ whole genome shotgun (WGS) entry which is preliminary data.</text>
</comment>
<dbReference type="EMBL" id="BMJV01000001">
    <property type="protein sequence ID" value="GGG63849.1"/>
    <property type="molecule type" value="Genomic_DNA"/>
</dbReference>
<evidence type="ECO:0000256" key="1">
    <source>
        <dbReference type="SAM" id="MobiDB-lite"/>
    </source>
</evidence>
<dbReference type="Proteomes" id="UP000617145">
    <property type="component" value="Unassembled WGS sequence"/>
</dbReference>
<dbReference type="RefSeq" id="WP_188788893.1">
    <property type="nucleotide sequence ID" value="NZ_BMJV01000001.1"/>
</dbReference>
<accession>A0A8J2ZH74</accession>
<gene>
    <name evidence="2" type="ORF">GCM10011415_07910</name>
</gene>
<reference evidence="2" key="2">
    <citation type="submission" date="2020-09" db="EMBL/GenBank/DDBJ databases">
        <authorList>
            <person name="Sun Q."/>
            <person name="Zhou Y."/>
        </authorList>
    </citation>
    <scope>NUCLEOTIDE SEQUENCE</scope>
    <source>
        <strain evidence="2">CGMCC 1.15762</strain>
    </source>
</reference>
<proteinExistence type="predicted"/>